<evidence type="ECO:0000256" key="4">
    <source>
        <dbReference type="ARBA" id="ARBA00022544"/>
    </source>
</evidence>
<dbReference type="RefSeq" id="WP_268039348.1">
    <property type="nucleotide sequence ID" value="NZ_JAPQER010000001.1"/>
</dbReference>
<feature type="transmembrane region" description="Helical" evidence="8">
    <location>
        <begin position="149"/>
        <end position="165"/>
    </location>
</feature>
<feature type="transmembrane region" description="Helical" evidence="8">
    <location>
        <begin position="192"/>
        <end position="208"/>
    </location>
</feature>
<comment type="similarity">
    <text evidence="2">Belongs to the amino acid-polyamine-organocation (APC) superfamily. Spore germination protein (SGP) (TC 2.A.3.9) family.</text>
</comment>
<keyword evidence="4" id="KW-0309">Germination</keyword>
<keyword evidence="3" id="KW-0813">Transport</keyword>
<dbReference type="Proteomes" id="UP001078443">
    <property type="component" value="Unassembled WGS sequence"/>
</dbReference>
<evidence type="ECO:0000256" key="8">
    <source>
        <dbReference type="SAM" id="Phobius"/>
    </source>
</evidence>
<keyword evidence="6 8" id="KW-1133">Transmembrane helix</keyword>
<feature type="transmembrane region" description="Helical" evidence="8">
    <location>
        <begin position="334"/>
        <end position="353"/>
    </location>
</feature>
<organism evidence="9 10">
    <name type="scientific">Clostridium aestuarii</name>
    <dbReference type="NCBI Taxonomy" id="338193"/>
    <lineage>
        <taxon>Bacteria</taxon>
        <taxon>Bacillati</taxon>
        <taxon>Bacillota</taxon>
        <taxon>Clostridia</taxon>
        <taxon>Eubacteriales</taxon>
        <taxon>Clostridiaceae</taxon>
        <taxon>Clostridium</taxon>
    </lineage>
</organism>
<feature type="transmembrane region" description="Helical" evidence="8">
    <location>
        <begin position="118"/>
        <end position="137"/>
    </location>
</feature>
<evidence type="ECO:0000313" key="9">
    <source>
        <dbReference type="EMBL" id="MCY6483086.1"/>
    </source>
</evidence>
<feature type="transmembrane region" description="Helical" evidence="8">
    <location>
        <begin position="269"/>
        <end position="294"/>
    </location>
</feature>
<feature type="transmembrane region" description="Helical" evidence="8">
    <location>
        <begin position="42"/>
        <end position="63"/>
    </location>
</feature>
<protein>
    <submittedName>
        <fullName evidence="9">Endospore germination permease</fullName>
    </submittedName>
</protein>
<dbReference type="PANTHER" id="PTHR34975:SF2">
    <property type="entry name" value="SPORE GERMINATION PROTEIN A2"/>
    <property type="match status" value="1"/>
</dbReference>
<dbReference type="PANTHER" id="PTHR34975">
    <property type="entry name" value="SPORE GERMINATION PROTEIN A2"/>
    <property type="match status" value="1"/>
</dbReference>
<evidence type="ECO:0000256" key="3">
    <source>
        <dbReference type="ARBA" id="ARBA00022448"/>
    </source>
</evidence>
<dbReference type="InterPro" id="IPR004761">
    <property type="entry name" value="Spore_GerAB"/>
</dbReference>
<keyword evidence="10" id="KW-1185">Reference proteome</keyword>
<feature type="transmembrane region" description="Helical" evidence="8">
    <location>
        <begin position="12"/>
        <end position="30"/>
    </location>
</feature>
<evidence type="ECO:0000256" key="2">
    <source>
        <dbReference type="ARBA" id="ARBA00007998"/>
    </source>
</evidence>
<keyword evidence="5 8" id="KW-0812">Transmembrane</keyword>
<comment type="subcellular location">
    <subcellularLocation>
        <location evidence="1">Membrane</location>
        <topology evidence="1">Multi-pass membrane protein</topology>
    </subcellularLocation>
</comment>
<feature type="transmembrane region" description="Helical" evidence="8">
    <location>
        <begin position="220"/>
        <end position="241"/>
    </location>
</feature>
<evidence type="ECO:0000256" key="5">
    <source>
        <dbReference type="ARBA" id="ARBA00022692"/>
    </source>
</evidence>
<evidence type="ECO:0000313" key="10">
    <source>
        <dbReference type="Proteomes" id="UP001078443"/>
    </source>
</evidence>
<feature type="transmembrane region" description="Helical" evidence="8">
    <location>
        <begin position="306"/>
        <end position="322"/>
    </location>
</feature>
<keyword evidence="7 8" id="KW-0472">Membrane</keyword>
<comment type="caution">
    <text evidence="9">The sequence shown here is derived from an EMBL/GenBank/DDBJ whole genome shotgun (WGS) entry which is preliminary data.</text>
</comment>
<dbReference type="Pfam" id="PF03845">
    <property type="entry name" value="Spore_permease"/>
    <property type="match status" value="1"/>
</dbReference>
<proteinExistence type="inferred from homology"/>
<sequence length="357" mass="41035">MSKAKTDVLTPSQFMFILYGSVTGGGILALPNSLVKISQQDAWLSTALGGIYPLYMSVMCIYISKKYPNHNILFLSKKYFGNFLGNIFNLLFLLPFILMALGITAGYANIIRVYSSEFLSPFKLLIFIIFVCLYTAHKGINVIGKMCEIAFYITLPLIILPLFNLKKSSILNLLPVFGSGFNNILKGSIETMYSYIGPEFLLLIYPYINDKKKIKRATLIGILLSIFIYIWIVFITIYYFGIDVTSKSLWPFLAASEIIDIPIINNFRYLFMLSWSFIILRCITIYYFASAYILKDFMKKVDIKKIYFFVYPVSVFLCMFFTNEIARRNFFGKIMPIMVIFLVIYVSSIALLVRIKD</sequence>
<feature type="transmembrane region" description="Helical" evidence="8">
    <location>
        <begin position="83"/>
        <end position="106"/>
    </location>
</feature>
<dbReference type="EMBL" id="JAPQER010000001">
    <property type="protein sequence ID" value="MCY6483086.1"/>
    <property type="molecule type" value="Genomic_DNA"/>
</dbReference>
<name>A0ABT4CVR6_9CLOT</name>
<evidence type="ECO:0000256" key="7">
    <source>
        <dbReference type="ARBA" id="ARBA00023136"/>
    </source>
</evidence>
<reference evidence="9" key="1">
    <citation type="submission" date="2022-12" db="EMBL/GenBank/DDBJ databases">
        <authorList>
            <person name="Wang J."/>
        </authorList>
    </citation>
    <scope>NUCLEOTIDE SEQUENCE</scope>
    <source>
        <strain evidence="9">HY-45-18</strain>
    </source>
</reference>
<evidence type="ECO:0000256" key="1">
    <source>
        <dbReference type="ARBA" id="ARBA00004141"/>
    </source>
</evidence>
<evidence type="ECO:0000256" key="6">
    <source>
        <dbReference type="ARBA" id="ARBA00022989"/>
    </source>
</evidence>
<accession>A0ABT4CVR6</accession>
<gene>
    <name evidence="9" type="ORF">OW763_01795</name>
</gene>
<dbReference type="Gene3D" id="1.20.1740.10">
    <property type="entry name" value="Amino acid/polyamine transporter I"/>
    <property type="match status" value="1"/>
</dbReference>
<dbReference type="NCBIfam" id="TIGR00912">
    <property type="entry name" value="2A0309"/>
    <property type="match status" value="1"/>
</dbReference>